<dbReference type="GO" id="GO:0000976">
    <property type="term" value="F:transcription cis-regulatory region binding"/>
    <property type="evidence" value="ECO:0007669"/>
    <property type="project" value="TreeGrafter"/>
</dbReference>
<dbReference type="STRING" id="1114924.SAMN05216258_105445"/>
<feature type="binding site" evidence="7">
    <location>
        <position position="124"/>
    </location>
    <ligand>
        <name>Zn(2+)</name>
        <dbReference type="ChEBI" id="CHEBI:29105"/>
    </ligand>
</feature>
<dbReference type="GO" id="GO:1900376">
    <property type="term" value="P:regulation of secondary metabolite biosynthetic process"/>
    <property type="evidence" value="ECO:0007669"/>
    <property type="project" value="TreeGrafter"/>
</dbReference>
<dbReference type="OrthoDB" id="9801127at2"/>
<accession>A0A1I3H0V3</accession>
<dbReference type="Gene3D" id="3.30.1490.190">
    <property type="match status" value="1"/>
</dbReference>
<dbReference type="AlphaFoldDB" id="A0A1I3H0V3"/>
<dbReference type="InterPro" id="IPR043135">
    <property type="entry name" value="Fur_C"/>
</dbReference>
<evidence type="ECO:0000256" key="6">
    <source>
        <dbReference type="ARBA" id="ARBA00023163"/>
    </source>
</evidence>
<dbReference type="InterPro" id="IPR002481">
    <property type="entry name" value="FUR"/>
</dbReference>
<reference evidence="8 9" key="1">
    <citation type="submission" date="2016-10" db="EMBL/GenBank/DDBJ databases">
        <authorList>
            <person name="de Groot N.N."/>
        </authorList>
    </citation>
    <scope>NUCLEOTIDE SEQUENCE [LARGE SCALE GENOMIC DNA]</scope>
    <source>
        <strain evidence="8 9">CGMCC 1.11030</strain>
    </source>
</reference>
<evidence type="ECO:0000256" key="4">
    <source>
        <dbReference type="ARBA" id="ARBA00023015"/>
    </source>
</evidence>
<evidence type="ECO:0000256" key="5">
    <source>
        <dbReference type="ARBA" id="ARBA00023125"/>
    </source>
</evidence>
<feature type="binding site" evidence="7">
    <location>
        <position position="127"/>
    </location>
    <ligand>
        <name>Zn(2+)</name>
        <dbReference type="ChEBI" id="CHEBI:29105"/>
    </ligand>
</feature>
<keyword evidence="5" id="KW-0238">DNA-binding</keyword>
<evidence type="ECO:0000256" key="3">
    <source>
        <dbReference type="ARBA" id="ARBA00022833"/>
    </source>
</evidence>
<dbReference type="EMBL" id="FOQH01000005">
    <property type="protein sequence ID" value="SFI29311.1"/>
    <property type="molecule type" value="Genomic_DNA"/>
</dbReference>
<feature type="binding site" evidence="7">
    <location>
        <position position="164"/>
    </location>
    <ligand>
        <name>Zn(2+)</name>
        <dbReference type="ChEBI" id="CHEBI:29105"/>
    </ligand>
</feature>
<evidence type="ECO:0000313" key="9">
    <source>
        <dbReference type="Proteomes" id="UP000199377"/>
    </source>
</evidence>
<dbReference type="InterPro" id="IPR036390">
    <property type="entry name" value="WH_DNA-bd_sf"/>
</dbReference>
<sequence>MSDPAPDPAAPPAAFQRHDHGRCVASARASVEAACAERGLRLTPARARVLEILLDSHEALGAYDVLERLRAGGHAAQPPVAYRALDFLVANGFAHRIEKLNAFVACAHPDEGAETAHAPAFMICRGCRRVAETSAGPAAASVADAARDLGFEVERTVVEIEGVCPDCQARPSE</sequence>
<keyword evidence="4" id="KW-0805">Transcription regulation</keyword>
<dbReference type="Gene3D" id="1.10.10.10">
    <property type="entry name" value="Winged helix-like DNA-binding domain superfamily/Winged helix DNA-binding domain"/>
    <property type="match status" value="1"/>
</dbReference>
<dbReference type="Proteomes" id="UP000199377">
    <property type="component" value="Unassembled WGS sequence"/>
</dbReference>
<evidence type="ECO:0000256" key="7">
    <source>
        <dbReference type="PIRSR" id="PIRSR602481-1"/>
    </source>
</evidence>
<dbReference type="GO" id="GO:0045892">
    <property type="term" value="P:negative regulation of DNA-templated transcription"/>
    <property type="evidence" value="ECO:0007669"/>
    <property type="project" value="TreeGrafter"/>
</dbReference>
<organism evidence="8 9">
    <name type="scientific">Albimonas pacifica</name>
    <dbReference type="NCBI Taxonomy" id="1114924"/>
    <lineage>
        <taxon>Bacteria</taxon>
        <taxon>Pseudomonadati</taxon>
        <taxon>Pseudomonadota</taxon>
        <taxon>Alphaproteobacteria</taxon>
        <taxon>Rhodobacterales</taxon>
        <taxon>Paracoccaceae</taxon>
        <taxon>Albimonas</taxon>
    </lineage>
</organism>
<dbReference type="InterPro" id="IPR036388">
    <property type="entry name" value="WH-like_DNA-bd_sf"/>
</dbReference>
<proteinExistence type="inferred from homology"/>
<protein>
    <submittedName>
        <fullName evidence="8">Fur family transcriptional regulator, zinc uptake regulator</fullName>
    </submittedName>
</protein>
<dbReference type="GO" id="GO:0005829">
    <property type="term" value="C:cytosol"/>
    <property type="evidence" value="ECO:0007669"/>
    <property type="project" value="TreeGrafter"/>
</dbReference>
<comment type="similarity">
    <text evidence="1">Belongs to the Fur family.</text>
</comment>
<name>A0A1I3H0V3_9RHOB</name>
<dbReference type="PANTHER" id="PTHR33202">
    <property type="entry name" value="ZINC UPTAKE REGULATION PROTEIN"/>
    <property type="match status" value="1"/>
</dbReference>
<dbReference type="PANTHER" id="PTHR33202:SF6">
    <property type="entry name" value="ZINC UPTAKE REGULATION PROTEIN"/>
    <property type="match status" value="1"/>
</dbReference>
<keyword evidence="7" id="KW-0479">Metal-binding</keyword>
<keyword evidence="6" id="KW-0804">Transcription</keyword>
<comment type="cofactor">
    <cofactor evidence="7">
        <name>Zn(2+)</name>
        <dbReference type="ChEBI" id="CHEBI:29105"/>
    </cofactor>
    <text evidence="7">Binds 1 zinc ion per subunit.</text>
</comment>
<keyword evidence="9" id="KW-1185">Reference proteome</keyword>
<keyword evidence="2" id="KW-0678">Repressor</keyword>
<evidence type="ECO:0000256" key="2">
    <source>
        <dbReference type="ARBA" id="ARBA00022491"/>
    </source>
</evidence>
<dbReference type="RefSeq" id="WP_092860253.1">
    <property type="nucleotide sequence ID" value="NZ_FOQH01000005.1"/>
</dbReference>
<dbReference type="GO" id="GO:0008270">
    <property type="term" value="F:zinc ion binding"/>
    <property type="evidence" value="ECO:0007669"/>
    <property type="project" value="TreeGrafter"/>
</dbReference>
<gene>
    <name evidence="8" type="ORF">SAMN05216258_105445</name>
</gene>
<evidence type="ECO:0000313" key="8">
    <source>
        <dbReference type="EMBL" id="SFI29311.1"/>
    </source>
</evidence>
<keyword evidence="3 7" id="KW-0862">Zinc</keyword>
<dbReference type="Pfam" id="PF01475">
    <property type="entry name" value="FUR"/>
    <property type="match status" value="1"/>
</dbReference>
<dbReference type="SUPFAM" id="SSF46785">
    <property type="entry name" value="Winged helix' DNA-binding domain"/>
    <property type="match status" value="1"/>
</dbReference>
<feature type="binding site" evidence="7">
    <location>
        <position position="167"/>
    </location>
    <ligand>
        <name>Zn(2+)</name>
        <dbReference type="ChEBI" id="CHEBI:29105"/>
    </ligand>
</feature>
<evidence type="ECO:0000256" key="1">
    <source>
        <dbReference type="ARBA" id="ARBA00007957"/>
    </source>
</evidence>
<dbReference type="GO" id="GO:0003700">
    <property type="term" value="F:DNA-binding transcription factor activity"/>
    <property type="evidence" value="ECO:0007669"/>
    <property type="project" value="InterPro"/>
</dbReference>